<evidence type="ECO:0000256" key="1">
    <source>
        <dbReference type="ARBA" id="ARBA00010634"/>
    </source>
</evidence>
<dbReference type="Pfam" id="PF04333">
    <property type="entry name" value="MlaA"/>
    <property type="match status" value="1"/>
</dbReference>
<keyword evidence="2 3" id="KW-0732">Signal</keyword>
<keyword evidence="4" id="KW-0449">Lipoprotein</keyword>
<dbReference type="PRINTS" id="PR01805">
    <property type="entry name" value="VACJLIPOPROT"/>
</dbReference>
<dbReference type="GO" id="GO:0120010">
    <property type="term" value="P:intermembrane phospholipid transfer"/>
    <property type="evidence" value="ECO:0007669"/>
    <property type="project" value="TreeGrafter"/>
</dbReference>
<dbReference type="PANTHER" id="PTHR30035">
    <property type="entry name" value="LIPOPROTEIN VACJ-RELATED"/>
    <property type="match status" value="1"/>
</dbReference>
<dbReference type="GO" id="GO:0016020">
    <property type="term" value="C:membrane"/>
    <property type="evidence" value="ECO:0007669"/>
    <property type="project" value="InterPro"/>
</dbReference>
<dbReference type="HOGENOM" id="CLU_059326_1_1_5"/>
<reference evidence="4 5" key="1">
    <citation type="journal article" date="2013" name="ISME J.">
        <title>By their genes ye shall know them: genomic signatures of predatory bacteria.</title>
        <authorList>
            <person name="Pasternak Z."/>
            <person name="Pietrokovski S."/>
            <person name="Rotem O."/>
            <person name="Gophna U."/>
            <person name="Lurie-Weinberger M.N."/>
            <person name="Jurkevitch E."/>
        </authorList>
    </citation>
    <scope>NUCLEOTIDE SEQUENCE [LARGE SCALE GENOMIC DNA]</scope>
    <source>
        <strain evidence="4">EPB</strain>
    </source>
</reference>
<protein>
    <submittedName>
        <fullName evidence="4">Lipoprotein</fullName>
    </submittedName>
</protein>
<dbReference type="PANTHER" id="PTHR30035:SF3">
    <property type="entry name" value="INTERMEMBRANE PHOSPHOLIPID TRANSPORT SYSTEM LIPOPROTEIN MLAA"/>
    <property type="match status" value="1"/>
</dbReference>
<dbReference type="PROSITE" id="PS51257">
    <property type="entry name" value="PROKAR_LIPOPROTEIN"/>
    <property type="match status" value="1"/>
</dbReference>
<evidence type="ECO:0000256" key="2">
    <source>
        <dbReference type="ARBA" id="ARBA00022729"/>
    </source>
</evidence>
<dbReference type="EMBL" id="CP003538">
    <property type="protein sequence ID" value="AGH97026.1"/>
    <property type="molecule type" value="Genomic_DNA"/>
</dbReference>
<evidence type="ECO:0000313" key="5">
    <source>
        <dbReference type="Proteomes" id="UP000011932"/>
    </source>
</evidence>
<dbReference type="RefSeq" id="WP_015466588.1">
    <property type="nucleotide sequence ID" value="NC_020812.1"/>
</dbReference>
<feature type="signal peptide" evidence="3">
    <location>
        <begin position="1"/>
        <end position="31"/>
    </location>
</feature>
<dbReference type="PATRIC" id="fig|349215.9.peg.189"/>
<name>M4VG67_9BACT</name>
<dbReference type="OrthoDB" id="9785326at2"/>
<dbReference type="Proteomes" id="UP000011932">
    <property type="component" value="Chromosome"/>
</dbReference>
<feature type="chain" id="PRO_5004060300" evidence="3">
    <location>
        <begin position="32"/>
        <end position="249"/>
    </location>
</feature>
<accession>M4VG67</accession>
<dbReference type="InterPro" id="IPR007428">
    <property type="entry name" value="MlaA"/>
</dbReference>
<dbReference type="STRING" id="349215.A11S_190"/>
<dbReference type="KEGG" id="man:A11S_190"/>
<gene>
    <name evidence="4" type="ORF">A11S_190</name>
</gene>
<comment type="similarity">
    <text evidence="1">Belongs to the MlaA family.</text>
</comment>
<organism evidence="4 5">
    <name type="scientific">Micavibrio aeruginosavorus EPB</name>
    <dbReference type="NCBI Taxonomy" id="349215"/>
    <lineage>
        <taxon>Bacteria</taxon>
        <taxon>Pseudomonadati</taxon>
        <taxon>Bdellovibrionota</taxon>
        <taxon>Bdellovibrionia</taxon>
        <taxon>Bdellovibrionales</taxon>
        <taxon>Pseudobdellovibrionaceae</taxon>
        <taxon>Micavibrio</taxon>
    </lineage>
</organism>
<proteinExistence type="inferred from homology"/>
<evidence type="ECO:0000256" key="3">
    <source>
        <dbReference type="SAM" id="SignalP"/>
    </source>
</evidence>
<sequence>MMARFAFLKFSHLMLAGFAALTLSACSSTQATDPNDPLEGYNRVMFAVNDVVDQAVLRPVAKGYRFAVPQPARTGVRNFLRNLRAPVNLANEALQGDMAGVENVLVRTSVNTLIGVGGLIDVAGMEGYPYEQEDFGQTLGVWGMGHGAYVILPLMGPSSLRDGTGMLVDGFMDPLRWYLFNTEREGWHYARMGMTVIDSREELLDALDDLRRNSFDYYAATRSAYLQRREALVNDMDPGMGGVAIPDYD</sequence>
<dbReference type="AlphaFoldDB" id="M4VG67"/>
<evidence type="ECO:0000313" key="4">
    <source>
        <dbReference type="EMBL" id="AGH97026.1"/>
    </source>
</evidence>